<dbReference type="EMBL" id="SFBI01000085">
    <property type="protein sequence ID" value="TRU37995.1"/>
    <property type="molecule type" value="Genomic_DNA"/>
</dbReference>
<dbReference type="AlphaFoldDB" id="A0A552EU63"/>
<evidence type="ECO:0000313" key="1">
    <source>
        <dbReference type="EMBL" id="TRU37995.1"/>
    </source>
</evidence>
<gene>
    <name evidence="1" type="ORF">EWV92_09270</name>
</gene>
<sequence>MLSPAIVPSTSTTIKRISTVFSHLTVTVNSLPQELSRVCGKKFFGGVGCRVWGVGRINKNSLGVLTRKLILHDYLVS</sequence>
<comment type="caution">
    <text evidence="1">The sequence shown here is derived from an EMBL/GenBank/DDBJ whole genome shotgun (WGS) entry which is preliminary data.</text>
</comment>
<organism evidence="1 2">
    <name type="scientific">Microcystis aeruginosa Ma_MB_S_20031200_S102</name>
    <dbReference type="NCBI Taxonomy" id="2486254"/>
    <lineage>
        <taxon>Bacteria</taxon>
        <taxon>Bacillati</taxon>
        <taxon>Cyanobacteriota</taxon>
        <taxon>Cyanophyceae</taxon>
        <taxon>Oscillatoriophycideae</taxon>
        <taxon>Chroococcales</taxon>
        <taxon>Microcystaceae</taxon>
        <taxon>Microcystis</taxon>
    </lineage>
</organism>
<accession>A0A552EU63</accession>
<name>A0A552EU63_MICAE</name>
<dbReference type="Proteomes" id="UP000317708">
    <property type="component" value="Unassembled WGS sequence"/>
</dbReference>
<proteinExistence type="predicted"/>
<evidence type="ECO:0000313" key="2">
    <source>
        <dbReference type="Proteomes" id="UP000317708"/>
    </source>
</evidence>
<protein>
    <submittedName>
        <fullName evidence="1">Uncharacterized protein</fullName>
    </submittedName>
</protein>
<reference evidence="1 2" key="1">
    <citation type="submission" date="2019-01" db="EMBL/GenBank/DDBJ databases">
        <title>Coherence of Microcystis species and biogeography revealed through population genomics.</title>
        <authorList>
            <person name="Perez-Carrascal O.M."/>
            <person name="Terrat Y."/>
            <person name="Giani A."/>
            <person name="Fortin N."/>
            <person name="Tromas N."/>
            <person name="Shapiro B.J."/>
        </authorList>
    </citation>
    <scope>NUCLEOTIDE SEQUENCE [LARGE SCALE GENOMIC DNA]</scope>
    <source>
        <strain evidence="1">Ma_MB_S_20031200_S102</strain>
    </source>
</reference>